<dbReference type="OrthoDB" id="8941829at2"/>
<reference evidence="2 3" key="1">
    <citation type="submission" date="2019-08" db="EMBL/GenBank/DDBJ databases">
        <authorList>
            <person name="Peeters C."/>
        </authorList>
    </citation>
    <scope>NUCLEOTIDE SEQUENCE [LARGE SCALE GENOMIC DNA]</scope>
    <source>
        <strain evidence="2 3">LMG 31118</strain>
    </source>
</reference>
<evidence type="ECO:0000313" key="3">
    <source>
        <dbReference type="Proteomes" id="UP000414136"/>
    </source>
</evidence>
<dbReference type="EMBL" id="CABPSQ010000015">
    <property type="protein sequence ID" value="VVE74933.1"/>
    <property type="molecule type" value="Genomic_DNA"/>
</dbReference>
<evidence type="ECO:0000313" key="2">
    <source>
        <dbReference type="EMBL" id="VVE74933.1"/>
    </source>
</evidence>
<name>A0A5E5AQY5_9BURK</name>
<feature type="region of interest" description="Disordered" evidence="1">
    <location>
        <begin position="1"/>
        <end position="38"/>
    </location>
</feature>
<protein>
    <submittedName>
        <fullName evidence="2">Uncharacterized protein</fullName>
    </submittedName>
</protein>
<proteinExistence type="predicted"/>
<evidence type="ECO:0000256" key="1">
    <source>
        <dbReference type="SAM" id="MobiDB-lite"/>
    </source>
</evidence>
<sequence>MNIIRRSGLSVGAFESPADRLPSHTSRPSRHDESPSRRFGLYGECSEGRERGEHVFSLMSEPAARVTGPADVLRWLRVWHARQNASWDGGSMLRVIVHGGALDTLVVEARRGLQGITVSLLCVQLAMYRRLLAHRGQLSRTLTSRLALPVTIEVEARYARDARDAP</sequence>
<dbReference type="RefSeq" id="WP_150627527.1">
    <property type="nucleotide sequence ID" value="NZ_CABPSQ010000015.1"/>
</dbReference>
<dbReference type="AlphaFoldDB" id="A0A5E5AQY5"/>
<accession>A0A5E5AQY5</accession>
<keyword evidence="3" id="KW-1185">Reference proteome</keyword>
<organism evidence="2 3">
    <name type="scientific">Pandoraea captiosa</name>
    <dbReference type="NCBI Taxonomy" id="2508302"/>
    <lineage>
        <taxon>Bacteria</taxon>
        <taxon>Pseudomonadati</taxon>
        <taxon>Pseudomonadota</taxon>
        <taxon>Betaproteobacteria</taxon>
        <taxon>Burkholderiales</taxon>
        <taxon>Burkholderiaceae</taxon>
        <taxon>Pandoraea</taxon>
    </lineage>
</organism>
<dbReference type="Proteomes" id="UP000414136">
    <property type="component" value="Unassembled WGS sequence"/>
</dbReference>
<gene>
    <name evidence="2" type="ORF">PCA31118_04869</name>
</gene>